<dbReference type="Proteomes" id="UP000198625">
    <property type="component" value="Unassembled WGS sequence"/>
</dbReference>
<reference evidence="2 3" key="1">
    <citation type="submission" date="2016-10" db="EMBL/GenBank/DDBJ databases">
        <authorList>
            <person name="de Groot N.N."/>
        </authorList>
    </citation>
    <scope>NUCLEOTIDE SEQUENCE [LARGE SCALE GENOMIC DNA]</scope>
    <source>
        <strain evidence="2 3">DSM 21650</strain>
    </source>
</reference>
<feature type="transmembrane region" description="Helical" evidence="1">
    <location>
        <begin position="65"/>
        <end position="92"/>
    </location>
</feature>
<gene>
    <name evidence="2" type="ORF">SAMN05660462_02372</name>
</gene>
<dbReference type="InterPro" id="IPR024529">
    <property type="entry name" value="ECF_trnsprt_substrate-spec"/>
</dbReference>
<name>A0A1H3RGJ7_9FIRM</name>
<dbReference type="Gene3D" id="1.10.1760.20">
    <property type="match status" value="1"/>
</dbReference>
<sequence>MKRKVLSTRFITRTGLFLGLALVFQIGLRQLSQPIVGSLVNLVLIISAGLMGTFSGAVVGSFTPLIALLIGIMGFPPVVPFIIIGNFVYVFIFNILRRNLNIKGASITAVVGASLAKYLVLMISVKYVLAFFVPNVPPKIIAMFSLPQLYTALVGGVLATIILRLLPKTLIKD</sequence>
<accession>A0A1H3RGJ7</accession>
<dbReference type="STRING" id="415015.SAMN05660462_02372"/>
<feature type="transmembrane region" description="Helical" evidence="1">
    <location>
        <begin position="39"/>
        <end position="59"/>
    </location>
</feature>
<proteinExistence type="predicted"/>
<evidence type="ECO:0000313" key="3">
    <source>
        <dbReference type="Proteomes" id="UP000198625"/>
    </source>
</evidence>
<keyword evidence="1" id="KW-0472">Membrane</keyword>
<dbReference type="RefSeq" id="WP_091731545.1">
    <property type="nucleotide sequence ID" value="NZ_FNQE01000027.1"/>
</dbReference>
<dbReference type="EMBL" id="FNQE01000027">
    <property type="protein sequence ID" value="SDZ24786.1"/>
    <property type="molecule type" value="Genomic_DNA"/>
</dbReference>
<dbReference type="OrthoDB" id="9809154at2"/>
<evidence type="ECO:0000256" key="1">
    <source>
        <dbReference type="SAM" id="Phobius"/>
    </source>
</evidence>
<keyword evidence="1" id="KW-1133">Transmembrane helix</keyword>
<evidence type="ECO:0008006" key="4">
    <source>
        <dbReference type="Google" id="ProtNLM"/>
    </source>
</evidence>
<feature type="transmembrane region" description="Helical" evidence="1">
    <location>
        <begin position="104"/>
        <end position="129"/>
    </location>
</feature>
<keyword evidence="3" id="KW-1185">Reference proteome</keyword>
<feature type="transmembrane region" description="Helical" evidence="1">
    <location>
        <begin position="6"/>
        <end position="27"/>
    </location>
</feature>
<feature type="transmembrane region" description="Helical" evidence="1">
    <location>
        <begin position="149"/>
        <end position="166"/>
    </location>
</feature>
<protein>
    <recommendedName>
        <fullName evidence="4">ECF transporter S component</fullName>
    </recommendedName>
</protein>
<keyword evidence="1" id="KW-0812">Transmembrane</keyword>
<evidence type="ECO:0000313" key="2">
    <source>
        <dbReference type="EMBL" id="SDZ24786.1"/>
    </source>
</evidence>
<dbReference type="Pfam" id="PF12822">
    <property type="entry name" value="ECF_trnsprt"/>
    <property type="match status" value="1"/>
</dbReference>
<organism evidence="2 3">
    <name type="scientific">Proteiniborus ethanoligenes</name>
    <dbReference type="NCBI Taxonomy" id="415015"/>
    <lineage>
        <taxon>Bacteria</taxon>
        <taxon>Bacillati</taxon>
        <taxon>Bacillota</taxon>
        <taxon>Clostridia</taxon>
        <taxon>Eubacteriales</taxon>
        <taxon>Proteiniborus</taxon>
    </lineage>
</organism>
<dbReference type="GO" id="GO:0022857">
    <property type="term" value="F:transmembrane transporter activity"/>
    <property type="evidence" value="ECO:0007669"/>
    <property type="project" value="InterPro"/>
</dbReference>
<dbReference type="AlphaFoldDB" id="A0A1H3RGJ7"/>